<dbReference type="PROSITE" id="PS00201">
    <property type="entry name" value="FLAVODOXIN"/>
    <property type="match status" value="1"/>
</dbReference>
<sequence length="170" mass="19130">MKIAVFYRSATGNTGLLAREIERALPGHQVIGCQAGEYPQAELYLVGSWTDKGTCCPEAAEFLRGLEHKNIAWFGTAGFGGSQEYYNQIFGRVKELIPEGNRVLGSFYCQGKMPETVGSRYAAMLAEHPEDERLKASLENFDKARSHPDEQDLENFRSWVRQMAEKVEEC</sequence>
<dbReference type="Proteomes" id="UP000886841">
    <property type="component" value="Unassembled WGS sequence"/>
</dbReference>
<dbReference type="GO" id="GO:0016651">
    <property type="term" value="F:oxidoreductase activity, acting on NAD(P)H"/>
    <property type="evidence" value="ECO:0007669"/>
    <property type="project" value="UniProtKB-ARBA"/>
</dbReference>
<organism evidence="2 3">
    <name type="scientific">Candidatus Egerieimonas intestinavium</name>
    <dbReference type="NCBI Taxonomy" id="2840777"/>
    <lineage>
        <taxon>Bacteria</taxon>
        <taxon>Bacillati</taxon>
        <taxon>Bacillota</taxon>
        <taxon>Clostridia</taxon>
        <taxon>Lachnospirales</taxon>
        <taxon>Lachnospiraceae</taxon>
        <taxon>Lachnospiraceae incertae sedis</taxon>
        <taxon>Candidatus Egerieimonas</taxon>
    </lineage>
</organism>
<feature type="domain" description="Flavodoxin-like" evidence="1">
    <location>
        <begin position="5"/>
        <end position="159"/>
    </location>
</feature>
<dbReference type="InterPro" id="IPR008254">
    <property type="entry name" value="Flavodoxin/NO_synth"/>
</dbReference>
<dbReference type="InterPro" id="IPR001226">
    <property type="entry name" value="Flavodoxin_CS"/>
</dbReference>
<name>A0A9D1EJG1_9FIRM</name>
<dbReference type="GO" id="GO:0009055">
    <property type="term" value="F:electron transfer activity"/>
    <property type="evidence" value="ECO:0007669"/>
    <property type="project" value="InterPro"/>
</dbReference>
<dbReference type="InterPro" id="IPR054633">
    <property type="entry name" value="BilS"/>
</dbReference>
<reference evidence="2" key="1">
    <citation type="submission" date="2020-10" db="EMBL/GenBank/DDBJ databases">
        <authorList>
            <person name="Gilroy R."/>
        </authorList>
    </citation>
    <scope>NUCLEOTIDE SEQUENCE</scope>
    <source>
        <strain evidence="2">ChiSxjej1B13-7041</strain>
    </source>
</reference>
<reference evidence="2" key="2">
    <citation type="journal article" date="2021" name="PeerJ">
        <title>Extensive microbial diversity within the chicken gut microbiome revealed by metagenomics and culture.</title>
        <authorList>
            <person name="Gilroy R."/>
            <person name="Ravi A."/>
            <person name="Getino M."/>
            <person name="Pursley I."/>
            <person name="Horton D.L."/>
            <person name="Alikhan N.F."/>
            <person name="Baker D."/>
            <person name="Gharbi K."/>
            <person name="Hall N."/>
            <person name="Watson M."/>
            <person name="Adriaenssens E.M."/>
            <person name="Foster-Nyarko E."/>
            <person name="Jarju S."/>
            <person name="Secka A."/>
            <person name="Antonio M."/>
            <person name="Oren A."/>
            <person name="Chaudhuri R.R."/>
            <person name="La Ragione R."/>
            <person name="Hildebrand F."/>
            <person name="Pallen M.J."/>
        </authorList>
    </citation>
    <scope>NUCLEOTIDE SEQUENCE</scope>
    <source>
        <strain evidence="2">ChiSxjej1B13-7041</strain>
    </source>
</reference>
<dbReference type="GO" id="GO:0010181">
    <property type="term" value="F:FMN binding"/>
    <property type="evidence" value="ECO:0007669"/>
    <property type="project" value="InterPro"/>
</dbReference>
<dbReference type="Gene3D" id="3.40.50.360">
    <property type="match status" value="1"/>
</dbReference>
<dbReference type="AlphaFoldDB" id="A0A9D1EJG1"/>
<dbReference type="EMBL" id="DVHU01000060">
    <property type="protein sequence ID" value="HIR93125.1"/>
    <property type="molecule type" value="Genomic_DNA"/>
</dbReference>
<dbReference type="Pfam" id="PF12641">
    <property type="entry name" value="Flavodoxin_3"/>
    <property type="match status" value="1"/>
</dbReference>
<proteinExistence type="predicted"/>
<dbReference type="InterPro" id="IPR029039">
    <property type="entry name" value="Flavoprotein-like_sf"/>
</dbReference>
<evidence type="ECO:0000313" key="2">
    <source>
        <dbReference type="EMBL" id="HIR93125.1"/>
    </source>
</evidence>
<gene>
    <name evidence="2" type="ORF">IAB98_06885</name>
</gene>
<accession>A0A9D1EJG1</accession>
<dbReference type="SUPFAM" id="SSF52218">
    <property type="entry name" value="Flavoproteins"/>
    <property type="match status" value="1"/>
</dbReference>
<protein>
    <submittedName>
        <fullName evidence="2">Flavodoxin</fullName>
    </submittedName>
</protein>
<evidence type="ECO:0000259" key="1">
    <source>
        <dbReference type="Pfam" id="PF12641"/>
    </source>
</evidence>
<dbReference type="NCBIfam" id="NF045594">
    <property type="entry name" value="flavodox_BilS"/>
    <property type="match status" value="1"/>
</dbReference>
<evidence type="ECO:0000313" key="3">
    <source>
        <dbReference type="Proteomes" id="UP000886841"/>
    </source>
</evidence>
<comment type="caution">
    <text evidence="2">The sequence shown here is derived from an EMBL/GenBank/DDBJ whole genome shotgun (WGS) entry which is preliminary data.</text>
</comment>